<dbReference type="UniPathway" id="UPA00219"/>
<keyword evidence="6 14" id="KW-0132">Cell division</keyword>
<dbReference type="Gene3D" id="3.90.190.20">
    <property type="entry name" value="Mur ligase, C-terminal domain"/>
    <property type="match status" value="1"/>
</dbReference>
<evidence type="ECO:0000256" key="11">
    <source>
        <dbReference type="ARBA" id="ARBA00023306"/>
    </source>
</evidence>
<evidence type="ECO:0000256" key="4">
    <source>
        <dbReference type="ARBA" id="ARBA00022490"/>
    </source>
</evidence>
<dbReference type="InterPro" id="IPR050061">
    <property type="entry name" value="MurCDEF_pg_biosynth"/>
</dbReference>
<keyword evidence="10 14" id="KW-0573">Peptidoglycan synthesis</keyword>
<dbReference type="EC" id="6.3.2.8" evidence="3 14"/>
<dbReference type="InterPro" id="IPR036615">
    <property type="entry name" value="Mur_ligase_C_dom_sf"/>
</dbReference>
<reference evidence="18 19" key="1">
    <citation type="submission" date="2019-03" db="EMBL/GenBank/DDBJ databases">
        <title>Genomic Encyclopedia of Archaeal and Bacterial Type Strains, Phase II (KMG-II): from individual species to whole genera.</title>
        <authorList>
            <person name="Goeker M."/>
        </authorList>
    </citation>
    <scope>NUCLEOTIDE SEQUENCE [LARGE SCALE GENOMIC DNA]</scope>
    <source>
        <strain evidence="18 19">DSM 24323</strain>
    </source>
</reference>
<evidence type="ECO:0000256" key="12">
    <source>
        <dbReference type="ARBA" id="ARBA00023316"/>
    </source>
</evidence>
<accession>A0A4R7J620</accession>
<name>A0A4R7J620_9ACTN</name>
<evidence type="ECO:0000256" key="2">
    <source>
        <dbReference type="ARBA" id="ARBA00004752"/>
    </source>
</evidence>
<dbReference type="Gene3D" id="3.40.50.720">
    <property type="entry name" value="NAD(P)-binding Rossmann-like Domain"/>
    <property type="match status" value="1"/>
</dbReference>
<comment type="subcellular location">
    <subcellularLocation>
        <location evidence="1 14">Cytoplasm</location>
    </subcellularLocation>
</comment>
<dbReference type="AlphaFoldDB" id="A0A4R7J620"/>
<organism evidence="18 19">
    <name type="scientific">Naumannella halotolerans</name>
    <dbReference type="NCBI Taxonomy" id="993414"/>
    <lineage>
        <taxon>Bacteria</taxon>
        <taxon>Bacillati</taxon>
        <taxon>Actinomycetota</taxon>
        <taxon>Actinomycetes</taxon>
        <taxon>Propionibacteriales</taxon>
        <taxon>Propionibacteriaceae</taxon>
        <taxon>Naumannella</taxon>
    </lineage>
</organism>
<comment type="similarity">
    <text evidence="14">Belongs to the MurCDEF family.</text>
</comment>
<dbReference type="PANTHER" id="PTHR43445:SF3">
    <property type="entry name" value="UDP-N-ACETYLMURAMATE--L-ALANINE LIGASE"/>
    <property type="match status" value="1"/>
</dbReference>
<evidence type="ECO:0000259" key="15">
    <source>
        <dbReference type="Pfam" id="PF01225"/>
    </source>
</evidence>
<keyword evidence="5 14" id="KW-0436">Ligase</keyword>
<evidence type="ECO:0000256" key="9">
    <source>
        <dbReference type="ARBA" id="ARBA00022960"/>
    </source>
</evidence>
<dbReference type="PANTHER" id="PTHR43445">
    <property type="entry name" value="UDP-N-ACETYLMURAMATE--L-ALANINE LIGASE-RELATED"/>
    <property type="match status" value="1"/>
</dbReference>
<comment type="caution">
    <text evidence="18">The sequence shown here is derived from an EMBL/GenBank/DDBJ whole genome shotgun (WGS) entry which is preliminary data.</text>
</comment>
<dbReference type="Pfam" id="PF02875">
    <property type="entry name" value="Mur_ligase_C"/>
    <property type="match status" value="1"/>
</dbReference>
<dbReference type="EMBL" id="SOAW01000001">
    <property type="protein sequence ID" value="TDT32812.1"/>
    <property type="molecule type" value="Genomic_DNA"/>
</dbReference>
<comment type="function">
    <text evidence="14">Cell wall formation.</text>
</comment>
<dbReference type="GO" id="GO:0009252">
    <property type="term" value="P:peptidoglycan biosynthetic process"/>
    <property type="evidence" value="ECO:0007669"/>
    <property type="project" value="UniProtKB-UniRule"/>
</dbReference>
<feature type="binding site" evidence="14">
    <location>
        <begin position="122"/>
        <end position="128"/>
    </location>
    <ligand>
        <name>ATP</name>
        <dbReference type="ChEBI" id="CHEBI:30616"/>
    </ligand>
</feature>
<dbReference type="InterPro" id="IPR000713">
    <property type="entry name" value="Mur_ligase_N"/>
</dbReference>
<evidence type="ECO:0000256" key="13">
    <source>
        <dbReference type="ARBA" id="ARBA00047833"/>
    </source>
</evidence>
<dbReference type="HAMAP" id="MF_00046">
    <property type="entry name" value="MurC"/>
    <property type="match status" value="1"/>
</dbReference>
<feature type="domain" description="Mur ligase N-terminal catalytic" evidence="15">
    <location>
        <begin position="20"/>
        <end position="114"/>
    </location>
</feature>
<feature type="domain" description="Mur ligase C-terminal" evidence="16">
    <location>
        <begin position="297"/>
        <end position="421"/>
    </location>
</feature>
<dbReference type="Gene3D" id="3.40.1190.10">
    <property type="entry name" value="Mur-like, catalytic domain"/>
    <property type="match status" value="1"/>
</dbReference>
<evidence type="ECO:0000313" key="18">
    <source>
        <dbReference type="EMBL" id="TDT32812.1"/>
    </source>
</evidence>
<evidence type="ECO:0000256" key="6">
    <source>
        <dbReference type="ARBA" id="ARBA00022618"/>
    </source>
</evidence>
<dbReference type="SUPFAM" id="SSF51984">
    <property type="entry name" value="MurCD N-terminal domain"/>
    <property type="match status" value="1"/>
</dbReference>
<evidence type="ECO:0000259" key="17">
    <source>
        <dbReference type="Pfam" id="PF08245"/>
    </source>
</evidence>
<sequence>MALVAPVDLAGLVPADLAPLHFIAVGGSGMSGIAQIYADLGLQVSGSDKADSPTLQALRGIRTHVGHSAGQLADARTVVVSSAIAEDNPELVEARARGLRVLHRSAALAVLMGRRVSIAVAGTHGKTTTSAMIVAGLRAAGVHTGFVVGAPIAGIGSSAEAGTPGTPFVAEADESDGSFLQLPREIVVVTNVEADHLDNWGTPQAYAAGFDRLLATAGTAVVNLADPGAAALVERAAAAGVAVVGYGTADAEVPLTGIALSVPGAHNRSNATAAVAVLQLLGIDDLSGVSAFSGTHRRFEPVGEVNGVRVFDDYAHHPTEVAATLAAAREAGGGRVIAIFQPHLFSRTRDQAEGFAESLAAADEVYLLDIYPAREQPIPGVTSALIADRLPGAEVVSAEQLPGLIAAAARPGDIVLTLGAGDITRLGPKIVAELPR</sequence>
<dbReference type="GO" id="GO:0071555">
    <property type="term" value="P:cell wall organization"/>
    <property type="evidence" value="ECO:0007669"/>
    <property type="project" value="UniProtKB-KW"/>
</dbReference>
<gene>
    <name evidence="14" type="primary">murC</name>
    <name evidence="18" type="ORF">CLV29_0401</name>
</gene>
<keyword evidence="11 14" id="KW-0131">Cell cycle</keyword>
<evidence type="ECO:0000256" key="14">
    <source>
        <dbReference type="HAMAP-Rule" id="MF_00046"/>
    </source>
</evidence>
<evidence type="ECO:0000256" key="8">
    <source>
        <dbReference type="ARBA" id="ARBA00022840"/>
    </source>
</evidence>
<evidence type="ECO:0000256" key="5">
    <source>
        <dbReference type="ARBA" id="ARBA00022598"/>
    </source>
</evidence>
<proteinExistence type="inferred from homology"/>
<evidence type="ECO:0000259" key="16">
    <source>
        <dbReference type="Pfam" id="PF02875"/>
    </source>
</evidence>
<evidence type="ECO:0000256" key="3">
    <source>
        <dbReference type="ARBA" id="ARBA00012211"/>
    </source>
</evidence>
<dbReference type="Proteomes" id="UP000295371">
    <property type="component" value="Unassembled WGS sequence"/>
</dbReference>
<keyword evidence="4 14" id="KW-0963">Cytoplasm</keyword>
<feature type="domain" description="Mur ligase central" evidence="17">
    <location>
        <begin position="120"/>
        <end position="276"/>
    </location>
</feature>
<dbReference type="GO" id="GO:0005524">
    <property type="term" value="F:ATP binding"/>
    <property type="evidence" value="ECO:0007669"/>
    <property type="project" value="UniProtKB-UniRule"/>
</dbReference>
<evidence type="ECO:0000313" key="19">
    <source>
        <dbReference type="Proteomes" id="UP000295371"/>
    </source>
</evidence>
<dbReference type="OrthoDB" id="9804126at2"/>
<keyword evidence="12 14" id="KW-0961">Cell wall biogenesis/degradation</keyword>
<dbReference type="GO" id="GO:0008763">
    <property type="term" value="F:UDP-N-acetylmuramate-L-alanine ligase activity"/>
    <property type="evidence" value="ECO:0007669"/>
    <property type="project" value="UniProtKB-UniRule"/>
</dbReference>
<keyword evidence="19" id="KW-1185">Reference proteome</keyword>
<dbReference type="InterPro" id="IPR005758">
    <property type="entry name" value="UDP-N-AcMur_Ala_ligase_MurC"/>
</dbReference>
<dbReference type="SUPFAM" id="SSF53244">
    <property type="entry name" value="MurD-like peptide ligases, peptide-binding domain"/>
    <property type="match status" value="1"/>
</dbReference>
<dbReference type="RefSeq" id="WP_133753404.1">
    <property type="nucleotide sequence ID" value="NZ_SOAW01000001.1"/>
</dbReference>
<keyword evidence="9 14" id="KW-0133">Cell shape</keyword>
<dbReference type="InterPro" id="IPR004101">
    <property type="entry name" value="Mur_ligase_C"/>
</dbReference>
<keyword evidence="7 14" id="KW-0547">Nucleotide-binding</keyword>
<comment type="catalytic activity">
    <reaction evidence="13 14">
        <text>UDP-N-acetyl-alpha-D-muramate + L-alanine + ATP = UDP-N-acetyl-alpha-D-muramoyl-L-alanine + ADP + phosphate + H(+)</text>
        <dbReference type="Rhea" id="RHEA:23372"/>
        <dbReference type="ChEBI" id="CHEBI:15378"/>
        <dbReference type="ChEBI" id="CHEBI:30616"/>
        <dbReference type="ChEBI" id="CHEBI:43474"/>
        <dbReference type="ChEBI" id="CHEBI:57972"/>
        <dbReference type="ChEBI" id="CHEBI:70757"/>
        <dbReference type="ChEBI" id="CHEBI:83898"/>
        <dbReference type="ChEBI" id="CHEBI:456216"/>
        <dbReference type="EC" id="6.3.2.8"/>
    </reaction>
</comment>
<dbReference type="NCBIfam" id="TIGR01082">
    <property type="entry name" value="murC"/>
    <property type="match status" value="1"/>
</dbReference>
<dbReference type="SUPFAM" id="SSF53623">
    <property type="entry name" value="MurD-like peptide ligases, catalytic domain"/>
    <property type="match status" value="1"/>
</dbReference>
<dbReference type="GO" id="GO:0051301">
    <property type="term" value="P:cell division"/>
    <property type="evidence" value="ECO:0007669"/>
    <property type="project" value="UniProtKB-KW"/>
</dbReference>
<evidence type="ECO:0000256" key="7">
    <source>
        <dbReference type="ARBA" id="ARBA00022741"/>
    </source>
</evidence>
<dbReference type="GO" id="GO:0008360">
    <property type="term" value="P:regulation of cell shape"/>
    <property type="evidence" value="ECO:0007669"/>
    <property type="project" value="UniProtKB-KW"/>
</dbReference>
<dbReference type="Pfam" id="PF08245">
    <property type="entry name" value="Mur_ligase_M"/>
    <property type="match status" value="1"/>
</dbReference>
<protein>
    <recommendedName>
        <fullName evidence="3 14">UDP-N-acetylmuramate--L-alanine ligase</fullName>
        <ecNumber evidence="3 14">6.3.2.8</ecNumber>
    </recommendedName>
    <alternativeName>
        <fullName evidence="14">UDP-N-acetylmuramoyl-L-alanine synthetase</fullName>
    </alternativeName>
</protein>
<keyword evidence="8 14" id="KW-0067">ATP-binding</keyword>
<dbReference type="Pfam" id="PF01225">
    <property type="entry name" value="Mur_ligase"/>
    <property type="match status" value="1"/>
</dbReference>
<dbReference type="InterPro" id="IPR036565">
    <property type="entry name" value="Mur-like_cat_sf"/>
</dbReference>
<evidence type="ECO:0000256" key="1">
    <source>
        <dbReference type="ARBA" id="ARBA00004496"/>
    </source>
</evidence>
<dbReference type="GO" id="GO:0005737">
    <property type="term" value="C:cytoplasm"/>
    <property type="evidence" value="ECO:0007669"/>
    <property type="project" value="UniProtKB-SubCell"/>
</dbReference>
<dbReference type="InterPro" id="IPR013221">
    <property type="entry name" value="Mur_ligase_cen"/>
</dbReference>
<comment type="pathway">
    <text evidence="2 14">Cell wall biogenesis; peptidoglycan biosynthesis.</text>
</comment>
<evidence type="ECO:0000256" key="10">
    <source>
        <dbReference type="ARBA" id="ARBA00022984"/>
    </source>
</evidence>